<protein>
    <recommendedName>
        <fullName evidence="4">Histone acetyltransferase</fullName>
    </recommendedName>
</protein>
<evidence type="ECO:0000256" key="1">
    <source>
        <dbReference type="SAM" id="MobiDB-lite"/>
    </source>
</evidence>
<dbReference type="KEGG" id="haxz:M0R88_17115"/>
<feature type="region of interest" description="Disordered" evidence="1">
    <location>
        <begin position="1"/>
        <end position="22"/>
    </location>
</feature>
<evidence type="ECO:0008006" key="4">
    <source>
        <dbReference type="Google" id="ProtNLM"/>
    </source>
</evidence>
<dbReference type="Proteomes" id="UP000830434">
    <property type="component" value="Chromosome"/>
</dbReference>
<accession>A0A8U0IGK9</accession>
<reference evidence="2" key="1">
    <citation type="submission" date="2022-04" db="EMBL/GenBank/DDBJ databases">
        <title>Diverse halophilic archaea isolated from saline environments.</title>
        <authorList>
            <person name="Cui H.-L."/>
        </authorList>
    </citation>
    <scope>NUCLEOTIDE SEQUENCE</scope>
    <source>
        <strain evidence="2">XZYJT40</strain>
    </source>
</reference>
<dbReference type="GeneID" id="72191612"/>
<organism evidence="2 3">
    <name type="scientific">Halorussus gelatinilyticus</name>
    <dbReference type="NCBI Taxonomy" id="2937524"/>
    <lineage>
        <taxon>Archaea</taxon>
        <taxon>Methanobacteriati</taxon>
        <taxon>Methanobacteriota</taxon>
        <taxon>Stenosarchaea group</taxon>
        <taxon>Halobacteria</taxon>
        <taxon>Halobacteriales</taxon>
        <taxon>Haladaptataceae</taxon>
        <taxon>Halorussus</taxon>
    </lineage>
</organism>
<name>A0A8U0IGK9_9EURY</name>
<proteinExistence type="predicted"/>
<evidence type="ECO:0000313" key="2">
    <source>
        <dbReference type="EMBL" id="UPW00220.1"/>
    </source>
</evidence>
<dbReference type="AlphaFoldDB" id="A0A8U0IGK9"/>
<sequence length="145" mass="16441">MTEADESVTDGSEVLADDSDPFAAPIDTVRPSQLYLNGLKLSFVTQWFDFADPSYESLPVRNVGGDWMLTDGHTRAFVAYLSGAEELQVHRDPDDLPMDVYRECLRWCDEEGVTEIADLAGRALNDEDFEEKWVERCRAFADERP</sequence>
<dbReference type="EMBL" id="CP096658">
    <property type="protein sequence ID" value="UPW00220.1"/>
    <property type="molecule type" value="Genomic_DNA"/>
</dbReference>
<dbReference type="RefSeq" id="WP_248654634.1">
    <property type="nucleotide sequence ID" value="NZ_CP096658.1"/>
</dbReference>
<gene>
    <name evidence="2" type="ORF">M0R88_17115</name>
</gene>
<keyword evidence="3" id="KW-1185">Reference proteome</keyword>
<evidence type="ECO:0000313" key="3">
    <source>
        <dbReference type="Proteomes" id="UP000830434"/>
    </source>
</evidence>